<reference evidence="2 3" key="1">
    <citation type="submission" date="2014-06" db="EMBL/GenBank/DDBJ databases">
        <title>Evolutionary Origins and Diversification of the Mycorrhizal Mutualists.</title>
        <authorList>
            <consortium name="DOE Joint Genome Institute"/>
            <consortium name="Mycorrhizal Genomics Consortium"/>
            <person name="Kohler A."/>
            <person name="Kuo A."/>
            <person name="Nagy L.G."/>
            <person name="Floudas D."/>
            <person name="Copeland A."/>
            <person name="Barry K.W."/>
            <person name="Cichocki N."/>
            <person name="Veneault-Fourrey C."/>
            <person name="LaButti K."/>
            <person name="Lindquist E.A."/>
            <person name="Lipzen A."/>
            <person name="Lundell T."/>
            <person name="Morin E."/>
            <person name="Murat C."/>
            <person name="Riley R."/>
            <person name="Ohm R."/>
            <person name="Sun H."/>
            <person name="Tunlid A."/>
            <person name="Henrissat B."/>
            <person name="Grigoriev I.V."/>
            <person name="Hibbett D.S."/>
            <person name="Martin F."/>
        </authorList>
    </citation>
    <scope>NUCLEOTIDE SEQUENCE [LARGE SCALE GENOMIC DNA]</scope>
    <source>
        <strain evidence="2 3">SS14</strain>
    </source>
</reference>
<gene>
    <name evidence="2" type="ORF">M422DRAFT_271503</name>
</gene>
<evidence type="ECO:0000256" key="1">
    <source>
        <dbReference type="SAM" id="SignalP"/>
    </source>
</evidence>
<feature type="signal peptide" evidence="1">
    <location>
        <begin position="1"/>
        <end position="23"/>
    </location>
</feature>
<dbReference type="OrthoDB" id="3299793at2759"/>
<evidence type="ECO:0000313" key="2">
    <source>
        <dbReference type="EMBL" id="KIJ27360.1"/>
    </source>
</evidence>
<organism evidence="2 3">
    <name type="scientific">Sphaerobolus stellatus (strain SS14)</name>
    <dbReference type="NCBI Taxonomy" id="990650"/>
    <lineage>
        <taxon>Eukaryota</taxon>
        <taxon>Fungi</taxon>
        <taxon>Dikarya</taxon>
        <taxon>Basidiomycota</taxon>
        <taxon>Agaricomycotina</taxon>
        <taxon>Agaricomycetes</taxon>
        <taxon>Phallomycetidae</taxon>
        <taxon>Geastrales</taxon>
        <taxon>Sphaerobolaceae</taxon>
        <taxon>Sphaerobolus</taxon>
    </lineage>
</organism>
<accession>A0A0C9UPR4</accession>
<proteinExistence type="predicted"/>
<protein>
    <submittedName>
        <fullName evidence="2">Unplaced genomic scaffold SPHSTscaffold_263, whole genome shotgun sequence</fullName>
    </submittedName>
</protein>
<keyword evidence="3" id="KW-1185">Reference proteome</keyword>
<keyword evidence="1" id="KW-0732">Signal</keyword>
<dbReference type="HOGENOM" id="CLU_1548590_0_0_1"/>
<dbReference type="AlphaFoldDB" id="A0A0C9UPR4"/>
<evidence type="ECO:0000313" key="3">
    <source>
        <dbReference type="Proteomes" id="UP000054279"/>
    </source>
</evidence>
<dbReference type="Proteomes" id="UP000054279">
    <property type="component" value="Unassembled WGS sequence"/>
</dbReference>
<dbReference type="EMBL" id="KN837338">
    <property type="protein sequence ID" value="KIJ27360.1"/>
    <property type="molecule type" value="Genomic_DNA"/>
</dbReference>
<feature type="chain" id="PRO_5002204283" evidence="1">
    <location>
        <begin position="24"/>
        <end position="175"/>
    </location>
</feature>
<name>A0A0C9UPR4_SPHS4</name>
<sequence>MSSVMFVLSSVFVSLLAATSALAAPATSGCSIGLQGNLSPNGNQGNFKMSNGTLTFDPTNLATGFNVGLNLCGAATIVTAGQPWNPSGQLIAANGQCLAAQQSSITTVSCSNAALQSSMTWSFISGFLYWSGPVTQACPSGLYGYLSTDSTSKPVTPIVLACETAKNGFPFSILF</sequence>